<dbReference type="OrthoDB" id="118693at2759"/>
<organism evidence="2 3">
    <name type="scientific">Phytophthora boehmeriae</name>
    <dbReference type="NCBI Taxonomy" id="109152"/>
    <lineage>
        <taxon>Eukaryota</taxon>
        <taxon>Sar</taxon>
        <taxon>Stramenopiles</taxon>
        <taxon>Oomycota</taxon>
        <taxon>Peronosporomycetes</taxon>
        <taxon>Peronosporales</taxon>
        <taxon>Peronosporaceae</taxon>
        <taxon>Phytophthora</taxon>
    </lineage>
</organism>
<reference evidence="2" key="1">
    <citation type="submission" date="2021-02" db="EMBL/GenBank/DDBJ databases">
        <authorList>
            <person name="Palmer J.M."/>
        </authorList>
    </citation>
    <scope>NUCLEOTIDE SEQUENCE</scope>
    <source>
        <strain evidence="2">SCRP23</strain>
    </source>
</reference>
<dbReference type="AlphaFoldDB" id="A0A8T1X089"/>
<evidence type="ECO:0000313" key="2">
    <source>
        <dbReference type="EMBL" id="KAG7399255.1"/>
    </source>
</evidence>
<dbReference type="Proteomes" id="UP000693981">
    <property type="component" value="Unassembled WGS sequence"/>
</dbReference>
<keyword evidence="3" id="KW-1185">Reference proteome</keyword>
<accession>A0A8T1X089</accession>
<sequence length="417" mass="46850">MADWDVVAAELLRKAASVDADVQFRSFALQQQCEKLRNVGQYICSQEKALVREKAAEQEATDALERSLQDAIQRARKVRAQLAADGGGGESSGEEEAKETQPDAEEQKLRHILAVAKATTGGRKPEPVTTDLPTLRLQYPRKLRALESQLEELRLKEQHASMRFAFCCKMSEHLSLSVERRQLIMQQQRRLDAPIARIQTSFPKQEARLGLAYRRLAEFLIEKVGTQSPRFQEVARAPTLSALFPVYHRLKQAKKMLRLLNSEAKALMERAPPSPPKLSPAAVAHRDAMLSKIRRKKPQSSVGVVDNEALLSAVSQTQPHLQVDTELWEKLQTAWVTRSSNTEDKTRAEPLADTYSIAVREILLTELSNAVLWSFKTHFAENLELDPLELQSVMGLVRLVDSIALSQGRTYRSVLAS</sequence>
<proteinExistence type="predicted"/>
<protein>
    <submittedName>
        <fullName evidence="2">Uncharacterized protein</fullName>
    </submittedName>
</protein>
<feature type="region of interest" description="Disordered" evidence="1">
    <location>
        <begin position="79"/>
        <end position="106"/>
    </location>
</feature>
<evidence type="ECO:0000313" key="3">
    <source>
        <dbReference type="Proteomes" id="UP000693981"/>
    </source>
</evidence>
<name>A0A8T1X089_9STRA</name>
<evidence type="ECO:0000256" key="1">
    <source>
        <dbReference type="SAM" id="MobiDB-lite"/>
    </source>
</evidence>
<gene>
    <name evidence="2" type="ORF">PHYBOEH_009294</name>
</gene>
<dbReference type="EMBL" id="JAGDFL010000058">
    <property type="protein sequence ID" value="KAG7399255.1"/>
    <property type="molecule type" value="Genomic_DNA"/>
</dbReference>
<comment type="caution">
    <text evidence="2">The sequence shown here is derived from an EMBL/GenBank/DDBJ whole genome shotgun (WGS) entry which is preliminary data.</text>
</comment>